<evidence type="ECO:0000313" key="3">
    <source>
        <dbReference type="Proteomes" id="UP001498398"/>
    </source>
</evidence>
<name>A0ABR1IPU5_9AGAR</name>
<protein>
    <submittedName>
        <fullName evidence="2">Uncharacterized protein</fullName>
    </submittedName>
</protein>
<feature type="compositionally biased region" description="Low complexity" evidence="1">
    <location>
        <begin position="71"/>
        <end position="83"/>
    </location>
</feature>
<comment type="caution">
    <text evidence="2">The sequence shown here is derived from an EMBL/GenBank/DDBJ whole genome shotgun (WGS) entry which is preliminary data.</text>
</comment>
<gene>
    <name evidence="2" type="ORF">VKT23_018249</name>
</gene>
<dbReference type="Proteomes" id="UP001498398">
    <property type="component" value="Unassembled WGS sequence"/>
</dbReference>
<accession>A0ABR1IPU5</accession>
<proteinExistence type="predicted"/>
<reference evidence="2 3" key="1">
    <citation type="submission" date="2024-01" db="EMBL/GenBank/DDBJ databases">
        <title>A draft genome for the cacao thread blight pathogen Marasmiellus scandens.</title>
        <authorList>
            <person name="Baruah I.K."/>
            <person name="Leung J."/>
            <person name="Bukari Y."/>
            <person name="Amoako-Attah I."/>
            <person name="Meinhardt L.W."/>
            <person name="Bailey B.A."/>
            <person name="Cohen S.P."/>
        </authorList>
    </citation>
    <scope>NUCLEOTIDE SEQUENCE [LARGE SCALE GENOMIC DNA]</scope>
    <source>
        <strain evidence="2 3">GH-19</strain>
    </source>
</reference>
<evidence type="ECO:0000256" key="1">
    <source>
        <dbReference type="SAM" id="MobiDB-lite"/>
    </source>
</evidence>
<evidence type="ECO:0000313" key="2">
    <source>
        <dbReference type="EMBL" id="KAK7438083.1"/>
    </source>
</evidence>
<feature type="region of interest" description="Disordered" evidence="1">
    <location>
        <begin position="55"/>
        <end position="90"/>
    </location>
</feature>
<feature type="region of interest" description="Disordered" evidence="1">
    <location>
        <begin position="1"/>
        <end position="20"/>
    </location>
</feature>
<keyword evidence="3" id="KW-1185">Reference proteome</keyword>
<organism evidence="2 3">
    <name type="scientific">Marasmiellus scandens</name>
    <dbReference type="NCBI Taxonomy" id="2682957"/>
    <lineage>
        <taxon>Eukaryota</taxon>
        <taxon>Fungi</taxon>
        <taxon>Dikarya</taxon>
        <taxon>Basidiomycota</taxon>
        <taxon>Agaricomycotina</taxon>
        <taxon>Agaricomycetes</taxon>
        <taxon>Agaricomycetidae</taxon>
        <taxon>Agaricales</taxon>
        <taxon>Marasmiineae</taxon>
        <taxon>Omphalotaceae</taxon>
        <taxon>Marasmiellus</taxon>
    </lineage>
</organism>
<dbReference type="EMBL" id="JBANRG010000081">
    <property type="protein sequence ID" value="KAK7438083.1"/>
    <property type="molecule type" value="Genomic_DNA"/>
</dbReference>
<feature type="compositionally biased region" description="Basic and acidic residues" evidence="1">
    <location>
        <begin position="58"/>
        <end position="68"/>
    </location>
</feature>
<sequence>MSAPTIVPPTMSMASGLRASPPQSALSLLPASFPFLASTLCNASLSFALPFLRNGPRGVEEDSRRGGRDYGAAGIATSTTTSGDVAGERDMMCPRTGQAAGTICAVGHG</sequence>